<sequence length="101" mass="12138">LQDDSIVRRRKQTDLEKQKYEEDYLIRLQVSKKERHKKRLENRQNILDELLHFGNYMAVQNAENDGERRAGKKRTKMGRKGKLSKKPRLATKNKKEKVGRF</sequence>
<feature type="region of interest" description="Disordered" evidence="1">
    <location>
        <begin position="61"/>
        <end position="101"/>
    </location>
</feature>
<evidence type="ECO:0000256" key="1">
    <source>
        <dbReference type="SAM" id="MobiDB-lite"/>
    </source>
</evidence>
<protein>
    <submittedName>
        <fullName evidence="2">SURF6 domain-containing protein</fullName>
    </submittedName>
</protein>
<reference evidence="2" key="1">
    <citation type="submission" date="2016-06" db="UniProtKB">
        <authorList>
            <consortium name="WormBaseParasite"/>
        </authorList>
    </citation>
    <scope>IDENTIFICATION</scope>
</reference>
<dbReference type="WBParaSite" id="GPUH_0000494201-mRNA-1">
    <property type="protein sequence ID" value="GPUH_0000494201-mRNA-1"/>
    <property type="gene ID" value="GPUH_0000494201"/>
</dbReference>
<dbReference type="AlphaFoldDB" id="A0A183D894"/>
<accession>A0A183D894</accession>
<organism evidence="2">
    <name type="scientific">Gongylonema pulchrum</name>
    <dbReference type="NCBI Taxonomy" id="637853"/>
    <lineage>
        <taxon>Eukaryota</taxon>
        <taxon>Metazoa</taxon>
        <taxon>Ecdysozoa</taxon>
        <taxon>Nematoda</taxon>
        <taxon>Chromadorea</taxon>
        <taxon>Rhabditida</taxon>
        <taxon>Spirurina</taxon>
        <taxon>Spiruromorpha</taxon>
        <taxon>Spiruroidea</taxon>
        <taxon>Gongylonematidae</taxon>
        <taxon>Gongylonema</taxon>
    </lineage>
</organism>
<name>A0A183D894_9BILA</name>
<feature type="compositionally biased region" description="Basic residues" evidence="1">
    <location>
        <begin position="70"/>
        <end position="95"/>
    </location>
</feature>
<proteinExistence type="predicted"/>
<evidence type="ECO:0000313" key="2">
    <source>
        <dbReference type="WBParaSite" id="GPUH_0000494201-mRNA-1"/>
    </source>
</evidence>